<keyword evidence="5" id="KW-1185">Reference proteome</keyword>
<feature type="compositionally biased region" description="Gly residues" evidence="2">
    <location>
        <begin position="114"/>
        <end position="126"/>
    </location>
</feature>
<dbReference type="PANTHER" id="PTHR23077:SF198">
    <property type="entry name" value="ATP-DEPENDENT ZINC METALLOPROTEASE FTSH"/>
    <property type="match status" value="1"/>
</dbReference>
<dbReference type="PANTHER" id="PTHR23077">
    <property type="entry name" value="AAA-FAMILY ATPASE"/>
    <property type="match status" value="1"/>
</dbReference>
<evidence type="ECO:0000313" key="5">
    <source>
        <dbReference type="Proteomes" id="UP000035425"/>
    </source>
</evidence>
<reference evidence="4 5" key="1">
    <citation type="submission" date="2014-12" db="EMBL/GenBank/DDBJ databases">
        <title>Frankia sp. BMG5.1 draft genome.</title>
        <authorList>
            <person name="Gtari M."/>
            <person name="Ghodhbane-Gtari F."/>
            <person name="Nouioui I."/>
            <person name="Ktari A."/>
            <person name="Hezbri K."/>
            <person name="Mimouni W."/>
            <person name="Sbissi I."/>
            <person name="Ayari A."/>
            <person name="Yamanaka T."/>
            <person name="Normand P."/>
            <person name="Tisa L.S."/>
            <person name="Boudabous A."/>
        </authorList>
    </citation>
    <scope>NUCLEOTIDE SEQUENCE [LARGE SCALE GENOMIC DNA]</scope>
    <source>
        <strain evidence="4 5">BMG5.1</strain>
    </source>
</reference>
<dbReference type="SUPFAM" id="SSF52540">
    <property type="entry name" value="P-loop containing nucleoside triphosphate hydrolases"/>
    <property type="match status" value="1"/>
</dbReference>
<dbReference type="InterPro" id="IPR050168">
    <property type="entry name" value="AAA_ATPase_domain"/>
</dbReference>
<dbReference type="SMART" id="SM00382">
    <property type="entry name" value="AAA"/>
    <property type="match status" value="1"/>
</dbReference>
<accession>A0ABR5F3E2</accession>
<dbReference type="InterPro" id="IPR027417">
    <property type="entry name" value="P-loop_NTPase"/>
</dbReference>
<feature type="compositionally biased region" description="Basic and acidic residues" evidence="2">
    <location>
        <begin position="686"/>
        <end position="709"/>
    </location>
</feature>
<dbReference type="Proteomes" id="UP000035425">
    <property type="component" value="Unassembled WGS sequence"/>
</dbReference>
<dbReference type="EMBL" id="JWIO01000018">
    <property type="protein sequence ID" value="KLL11165.1"/>
    <property type="molecule type" value="Genomic_DNA"/>
</dbReference>
<dbReference type="Pfam" id="PF00004">
    <property type="entry name" value="AAA"/>
    <property type="match status" value="1"/>
</dbReference>
<feature type="compositionally biased region" description="Low complexity" evidence="2">
    <location>
        <begin position="93"/>
        <end position="113"/>
    </location>
</feature>
<dbReference type="InterPro" id="IPR003960">
    <property type="entry name" value="ATPase_AAA_CS"/>
</dbReference>
<evidence type="ECO:0000259" key="3">
    <source>
        <dbReference type="SMART" id="SM00382"/>
    </source>
</evidence>
<feature type="compositionally biased region" description="Low complexity" evidence="2">
    <location>
        <begin position="226"/>
        <end position="249"/>
    </location>
</feature>
<dbReference type="Gene3D" id="1.10.8.60">
    <property type="match status" value="1"/>
</dbReference>
<evidence type="ECO:0000313" key="4">
    <source>
        <dbReference type="EMBL" id="KLL11165.1"/>
    </source>
</evidence>
<keyword evidence="1" id="KW-0067">ATP-binding</keyword>
<evidence type="ECO:0000256" key="1">
    <source>
        <dbReference type="RuleBase" id="RU003651"/>
    </source>
</evidence>
<comment type="caution">
    <text evidence="4">The sequence shown here is derived from an EMBL/GenBank/DDBJ whole genome shotgun (WGS) entry which is preliminary data.</text>
</comment>
<proteinExistence type="inferred from homology"/>
<dbReference type="InterPro" id="IPR003959">
    <property type="entry name" value="ATPase_AAA_core"/>
</dbReference>
<dbReference type="InterPro" id="IPR003593">
    <property type="entry name" value="AAA+_ATPase"/>
</dbReference>
<feature type="region of interest" description="Disordered" evidence="2">
    <location>
        <begin position="217"/>
        <end position="250"/>
    </location>
</feature>
<dbReference type="Gene3D" id="3.40.50.300">
    <property type="entry name" value="P-loop containing nucleotide triphosphate hydrolases"/>
    <property type="match status" value="1"/>
</dbReference>
<protein>
    <submittedName>
        <fullName evidence="4">ATPase</fullName>
    </submittedName>
</protein>
<evidence type="ECO:0000256" key="2">
    <source>
        <dbReference type="SAM" id="MobiDB-lite"/>
    </source>
</evidence>
<organism evidence="4 5">
    <name type="scientific">Protofrankia coriariae</name>
    <dbReference type="NCBI Taxonomy" id="1562887"/>
    <lineage>
        <taxon>Bacteria</taxon>
        <taxon>Bacillati</taxon>
        <taxon>Actinomycetota</taxon>
        <taxon>Actinomycetes</taxon>
        <taxon>Frankiales</taxon>
        <taxon>Frankiaceae</taxon>
        <taxon>Protofrankia</taxon>
    </lineage>
</organism>
<comment type="similarity">
    <text evidence="1">Belongs to the AAA ATPase family.</text>
</comment>
<gene>
    <name evidence="4" type="ORF">FrCorBMG51_12985</name>
</gene>
<sequence>MSAGVRMLRLVPLDPTAFHDRYVLAETDEPELTLGELLADLPAFSLTPLDPAYLDVPVRRLVLELAEPDPSTPLHLPPGLDLTALAAAGSPRDGGPAAGTDAADNSAANPAAGAGSGPGSGIGSGIGADVDTHVSSTGRNTPLPGQGGDTAGRDADAAGPAAAAESGYPETLSEREAVLIAHDTEINRAAAYLESGLSVLVRCEKLLVEHLAHEIAGRSGRPQRTPRPAGGWPAGGAATAVPGTPSGPGEATPLGGGRRAELLAALQAAVADAKPGDVVVVPHLDLLAGGSDAALTSEARELADVLYERSACVLLAFTDPSLVIPEVLANRFAVRLSIEILPREVTTGSGARVPVGRALVTREEAGLFDGFDAADLYKYVAGMNAVRLRNALRFAYHQHRPALREGDRRPTFADLRHELRVFKARTSSSFEVPNVPFSAIGGYAEVKAELARALTIIGGAVDLPAHLRHDLVPRGFIFHGPPGTGKTLFAKAVAARLAATILVVSGPEVTDMYVGESERKIRDLFAEARRNAPAVVVFDEFDSIAASRTGRGDGGSRAGNAIVAQLLTELDGFRPEVPVLIIGTTNRIDLIDDALLRPSRFRPIRIGLPDEDARREIVRVHAEHFGIPVGPALVDAIARATEGFNGDEIRSVFRDGRADELVGDPRRPADARRLGELIGALRAARQQRELAKSPPSDRRTEDAIRRDITDTLPIVTDGEEFTTDTDGNSRAGTSRATGTRPGRGESTAP</sequence>
<feature type="region of interest" description="Disordered" evidence="2">
    <location>
        <begin position="685"/>
        <end position="749"/>
    </location>
</feature>
<feature type="domain" description="AAA+ ATPase" evidence="3">
    <location>
        <begin position="472"/>
        <end position="610"/>
    </location>
</feature>
<name>A0ABR5F3E2_9ACTN</name>
<keyword evidence="1" id="KW-0547">Nucleotide-binding</keyword>
<feature type="region of interest" description="Disordered" evidence="2">
    <location>
        <begin position="85"/>
        <end position="171"/>
    </location>
</feature>
<dbReference type="RefSeq" id="WP_047223339.1">
    <property type="nucleotide sequence ID" value="NZ_JWIO01000018.1"/>
</dbReference>
<dbReference type="PROSITE" id="PS00674">
    <property type="entry name" value="AAA"/>
    <property type="match status" value="1"/>
</dbReference>
<feature type="compositionally biased region" description="Polar residues" evidence="2">
    <location>
        <begin position="728"/>
        <end position="737"/>
    </location>
</feature>